<dbReference type="PROSITE" id="PS50211">
    <property type="entry name" value="DENN"/>
    <property type="match status" value="1"/>
</dbReference>
<evidence type="ECO:0000313" key="7">
    <source>
        <dbReference type="WBParaSite" id="SMUV_0000280501-mRNA-1"/>
    </source>
</evidence>
<dbReference type="PROSITE" id="PS51498">
    <property type="entry name" value="MABP"/>
    <property type="match status" value="1"/>
</dbReference>
<keyword evidence="3" id="KW-0472">Membrane</keyword>
<dbReference type="InterPro" id="IPR005112">
    <property type="entry name" value="dDENN_dom"/>
</dbReference>
<name>A0A0N5AEX8_9BILA</name>
<keyword evidence="3" id="KW-1133">Transmembrane helix</keyword>
<dbReference type="SMART" id="SM00801">
    <property type="entry name" value="dDENN"/>
    <property type="match status" value="1"/>
</dbReference>
<dbReference type="Gene3D" id="3.40.50.11500">
    <property type="match status" value="1"/>
</dbReference>
<dbReference type="InterPro" id="IPR023341">
    <property type="entry name" value="MABP"/>
</dbReference>
<dbReference type="InterPro" id="IPR001194">
    <property type="entry name" value="cDENN_dom"/>
</dbReference>
<evidence type="ECO:0000259" key="5">
    <source>
        <dbReference type="PROSITE" id="PS51498"/>
    </source>
</evidence>
<dbReference type="PANTHER" id="PTHR12296">
    <property type="entry name" value="DENN DOMAIN-CONTAINING PROTEIN 4"/>
    <property type="match status" value="1"/>
</dbReference>
<keyword evidence="1" id="KW-0344">Guanine-nucleotide releasing factor</keyword>
<dbReference type="WBParaSite" id="SMUV_0000280501-mRNA-1">
    <property type="protein sequence ID" value="SMUV_0000280501-mRNA-1"/>
    <property type="gene ID" value="SMUV_0000280501"/>
</dbReference>
<dbReference type="InterPro" id="IPR043153">
    <property type="entry name" value="DENN_C"/>
</dbReference>
<dbReference type="GO" id="GO:0005085">
    <property type="term" value="F:guanyl-nucleotide exchange factor activity"/>
    <property type="evidence" value="ECO:0007669"/>
    <property type="project" value="UniProtKB-KW"/>
</dbReference>
<dbReference type="GO" id="GO:0031410">
    <property type="term" value="C:cytoplasmic vesicle"/>
    <property type="evidence" value="ECO:0007669"/>
    <property type="project" value="TreeGrafter"/>
</dbReference>
<feature type="coiled-coil region" evidence="2">
    <location>
        <begin position="519"/>
        <end position="546"/>
    </location>
</feature>
<dbReference type="SMART" id="SM00799">
    <property type="entry name" value="DENN"/>
    <property type="match status" value="1"/>
</dbReference>
<proteinExistence type="predicted"/>
<evidence type="ECO:0000256" key="3">
    <source>
        <dbReference type="SAM" id="Phobius"/>
    </source>
</evidence>
<dbReference type="InterPro" id="IPR051696">
    <property type="entry name" value="DENN_Domain_GEFs"/>
</dbReference>
<keyword evidence="3" id="KW-0812">Transmembrane</keyword>
<feature type="transmembrane region" description="Helical" evidence="3">
    <location>
        <begin position="1467"/>
        <end position="1488"/>
    </location>
</feature>
<feature type="domain" description="UDENN" evidence="4">
    <location>
        <begin position="187"/>
        <end position="648"/>
    </location>
</feature>
<dbReference type="Pfam" id="PF03455">
    <property type="entry name" value="dDENN"/>
    <property type="match status" value="1"/>
</dbReference>
<sequence>MGDSRKLFEYFVTFGLKDNAEELVLSTQECNSKNSSALAPITDICVIFPDLGEEVPEGFECIENTPLGYPADLNHGSLRTHPVFICYRRGYHKPPLVDIGVLDEGRGEKPMLDSNIVLTTPFGRSANVNNASQGVFLTYRRAQPNSVPSQLVVTHICVIIANKGEVAPHTYYKIPKNLNKGMVGSDVYLCYKKSQGVSKRIAYKPEVLNVFPDDGKFQVDQNLPMFCLPMGALIECWPARCQSPEKTFLTFVLTEKDGCRFYGAAVSFYEKYKKKLTEEQLEKLEVVSTADGNVSNSLVENEINVIFQLSFHNNACICIISRYPFFNAFKRFLFFVHRMSVSGVYSMPIERYISHLMYEVSFPSPRCPRVLVQLGNETISLESYDDSQLPLSGASFFDALKCLGPENLIYVVLLALLEQKILVHSLQPWLLTSVAESICALTFPFHWQCPYIPQCPLTFALAGGLNSPVPLIAGVDSRYFDLYDDLPQDLTCFDLDTATIRFAADDKIPKLSLLPKRLFRQLRANLEKLQQRLHQEESSIIALRKTTEPAPIDLDFQIQRNRHMLELEIQDAFLKFMASLMQGYTAFLRPIRSAPRQEGATDIASLFDVEAFLRSRERSSTEFFARFCETQMFNRFIEERSFVSDKNAFNAFFDECVARVSLSGPKGLDTPLLDAHLPTTSQTEFTMPPEPFKDPDGKELKFSYDEFPRHFNPAYFQLDKLRRFTERTTTFNADTSSVSGVNSALHRTKQEWRSSIDAAAMSVRYCSLSWPRVILFYTYSLWFMLLPSLLNLAISKTKMLRLAFHVNRMEQSGVLPFDQVCYRIVIQLCGKMQQPHLAVRVWQAMKACLHYFWSFYFKRCGLEQNAVTYGIYHEAVLNSGWPVGTRLAAIKAWRRLALVVRGAAKFRANRLLGLSGQLSASRTRVCLLLCFSEDSANEIDDNKFDRSSNNFCRKETADVGINIQVPEDEVKYEQGSIKADDSEDFDQKSDIAPYVISVHPLANYSEASSVEQVYNEDGSCSELMDPLGALSPEHAKMPEKKKNTITMSPSRIRFIKEHSVSPFTYDDYLTEKPKVKKTDKSGSWFKDLVVDKLMRNSSSGKFGSSDSLAESLPISPSLTSLVAHVKKGYDDVMQSGNFSSLREGVSTIVNEVRALNRSHARELFGSNPSISPQEHDDSMQQQSKICDALFQLDSGSPCSILPSDWWVEDQFFATNSLSSPLDVAISSASVCLKCKTVVYDEDIMAGWSVDDTKLKTTCIYCDNDFVPRLSIRIRSRSSFIKDSWYTPSVFNTKDDFANEKQSDDNRENADNNTDRVITIPFVSPLVLRREIENLLNGNALSLSEPNLQHTHPVVFWNLVYYTRRIALPTHFCSWLGSSVHVRCVYDVPEVHTSYKPLYFSNQEEQCLKHSFKEFKLPETTRSLSVWEKLITHIKESSILACLQQLLREHRCVADGVKLRPHFSLYRFFKIIFYFFINFLCFRDIQFVALNKFGKIVDRDQFDALYQTDFDRLPPRILAMLPKPDYPISAMSRWCKKIFMPLDVC</sequence>
<dbReference type="Proteomes" id="UP000046393">
    <property type="component" value="Unplaced"/>
</dbReference>
<dbReference type="InterPro" id="IPR005113">
    <property type="entry name" value="uDENN_dom"/>
</dbReference>
<dbReference type="GO" id="GO:0032483">
    <property type="term" value="P:regulation of Rab protein signal transduction"/>
    <property type="evidence" value="ECO:0007669"/>
    <property type="project" value="TreeGrafter"/>
</dbReference>
<reference evidence="7" key="1">
    <citation type="submission" date="2016-04" db="UniProtKB">
        <authorList>
            <consortium name="WormBaseParasite"/>
        </authorList>
    </citation>
    <scope>IDENTIFICATION</scope>
</reference>
<dbReference type="Pfam" id="PF02141">
    <property type="entry name" value="DENN"/>
    <property type="match status" value="1"/>
</dbReference>
<protein>
    <submittedName>
        <fullName evidence="7">UDENN domain-containing protein</fullName>
    </submittedName>
</protein>
<dbReference type="Gene3D" id="2.100.10.50">
    <property type="match status" value="1"/>
</dbReference>
<evidence type="ECO:0000313" key="6">
    <source>
        <dbReference type="Proteomes" id="UP000046393"/>
    </source>
</evidence>
<keyword evidence="2" id="KW-0175">Coiled coil</keyword>
<evidence type="ECO:0000256" key="2">
    <source>
        <dbReference type="SAM" id="Coils"/>
    </source>
</evidence>
<dbReference type="STRING" id="451379.A0A0N5AEX8"/>
<feature type="domain" description="MABP" evidence="5">
    <location>
        <begin position="38"/>
        <end position="195"/>
    </location>
</feature>
<dbReference type="Pfam" id="PF03456">
    <property type="entry name" value="uDENN"/>
    <property type="match status" value="1"/>
</dbReference>
<dbReference type="InterPro" id="IPR037516">
    <property type="entry name" value="Tripartite_DENN"/>
</dbReference>
<evidence type="ECO:0000259" key="4">
    <source>
        <dbReference type="PROSITE" id="PS50211"/>
    </source>
</evidence>
<dbReference type="PANTHER" id="PTHR12296:SF30">
    <property type="entry name" value="DENN DOMAIN-CONTAINING PROTEIN CRAG"/>
    <property type="match status" value="1"/>
</dbReference>
<keyword evidence="6" id="KW-1185">Reference proteome</keyword>
<accession>A0A0N5AEX8</accession>
<dbReference type="SMART" id="SM00800">
    <property type="entry name" value="uDENN"/>
    <property type="match status" value="1"/>
</dbReference>
<organism evidence="6 7">
    <name type="scientific">Syphacia muris</name>
    <dbReference type="NCBI Taxonomy" id="451379"/>
    <lineage>
        <taxon>Eukaryota</taxon>
        <taxon>Metazoa</taxon>
        <taxon>Ecdysozoa</taxon>
        <taxon>Nematoda</taxon>
        <taxon>Chromadorea</taxon>
        <taxon>Rhabditida</taxon>
        <taxon>Spirurina</taxon>
        <taxon>Oxyuridomorpha</taxon>
        <taxon>Oxyuroidea</taxon>
        <taxon>Oxyuridae</taxon>
        <taxon>Syphacia</taxon>
    </lineage>
</organism>
<evidence type="ECO:0000256" key="1">
    <source>
        <dbReference type="ARBA" id="ARBA00022658"/>
    </source>
</evidence>